<feature type="binding site" evidence="11">
    <location>
        <position position="113"/>
    </location>
    <ligand>
        <name>S-adenosyl-L-methionine</name>
        <dbReference type="ChEBI" id="CHEBI:59789"/>
    </ligand>
</feature>
<dbReference type="PROSITE" id="PS51562">
    <property type="entry name" value="RNA_CAP0_MT"/>
    <property type="match status" value="1"/>
</dbReference>
<evidence type="ECO:0000256" key="9">
    <source>
        <dbReference type="ARBA" id="ARBA00044712"/>
    </source>
</evidence>
<dbReference type="PIRSF" id="PIRSF028762">
    <property type="entry name" value="ABD1"/>
    <property type="match status" value="1"/>
</dbReference>
<accession>A0AAW0T5Z5</accession>
<comment type="catalytic activity">
    <reaction evidence="9">
        <text>a 5'-end (5'-triphosphoguanosine)-ribonucleoside in mRNA + S-adenosyl-L-methionine = a 5'-end (N(7)-methyl 5'-triphosphoguanosine)-ribonucleoside in mRNA + S-adenosyl-L-homocysteine</text>
        <dbReference type="Rhea" id="RHEA:67008"/>
        <dbReference type="Rhea" id="RHEA-COMP:17166"/>
        <dbReference type="Rhea" id="RHEA-COMP:17167"/>
        <dbReference type="ChEBI" id="CHEBI:57856"/>
        <dbReference type="ChEBI" id="CHEBI:59789"/>
        <dbReference type="ChEBI" id="CHEBI:156461"/>
        <dbReference type="ChEBI" id="CHEBI:167617"/>
        <dbReference type="EC" id="2.1.1.56"/>
    </reaction>
</comment>
<evidence type="ECO:0000259" key="13">
    <source>
        <dbReference type="PROSITE" id="PS51562"/>
    </source>
</evidence>
<evidence type="ECO:0000313" key="15">
    <source>
        <dbReference type="Proteomes" id="UP001487740"/>
    </source>
</evidence>
<feature type="site" description="mRNA cap binding" evidence="12">
    <location>
        <position position="149"/>
    </location>
</feature>
<feature type="binding site" evidence="11">
    <location>
        <position position="195"/>
    </location>
    <ligand>
        <name>S-adenosyl-L-methionine</name>
        <dbReference type="ChEBI" id="CHEBI:59789"/>
    </ligand>
</feature>
<feature type="binding site" evidence="11">
    <location>
        <position position="140"/>
    </location>
    <ligand>
        <name>S-adenosyl-L-methionine</name>
        <dbReference type="ChEBI" id="CHEBI:59789"/>
    </ligand>
</feature>
<dbReference type="PANTHER" id="PTHR12189:SF2">
    <property type="entry name" value="MRNA CAP GUANINE-N7 METHYLTRANSFERASE"/>
    <property type="match status" value="1"/>
</dbReference>
<dbReference type="InterPro" id="IPR039753">
    <property type="entry name" value="RG7MT1"/>
</dbReference>
<evidence type="ECO:0000256" key="12">
    <source>
        <dbReference type="PIRSR" id="PIRSR028762-2"/>
    </source>
</evidence>
<dbReference type="Pfam" id="PF03291">
    <property type="entry name" value="mRNA_G-N7_MeTrfase"/>
    <property type="match status" value="1"/>
</dbReference>
<reference evidence="14 15" key="1">
    <citation type="submission" date="2023-03" db="EMBL/GenBank/DDBJ databases">
        <title>High-quality genome of Scylla paramamosain provides insights in environmental adaptation.</title>
        <authorList>
            <person name="Zhang L."/>
        </authorList>
    </citation>
    <scope>NUCLEOTIDE SEQUENCE [LARGE SCALE GENOMIC DNA]</scope>
    <source>
        <strain evidence="14">LZ_2023a</strain>
        <tissue evidence="14">Muscle</tissue>
    </source>
</reference>
<sequence>MSVVDHQVSRWTGELWQSSAKLACVYTAVAETTGGFLRIVCRVTRPIVTPHTSHTHKMADPDVVSPHKKQAVEGDSSLGSVVASHYNNIEEKGLRERSKSRIFYMRNSNNWIKSFLISYCLKQIRDRQVDGYPISVLDLGCGKGGDLLKWQKGNIQYLVCADIAETSVEQCKERYNRTKNRGRGNCFNAEFIVADCTKKRIKPLMENSKRQMDLVSCQFAFHYCFESLPQAETMLRNVSENLKKGGYFVATIPSAYEIMSRMKLSGGRKCGNEVYTIEFPESRSENPPLFGDRYNFFLEGVVDCPEFLVHPPTLQKLAKKWGLELLWCRKFDTVYQDALKDPDSQHLLNVMQALEQYPNRDEQATATEGEYSHAQEHLNERRGVDAIRTLSKSEWEALCIYQAWVFRKIT</sequence>
<keyword evidence="2 10" id="KW-0489">Methyltransferase</keyword>
<dbReference type="Proteomes" id="UP001487740">
    <property type="component" value="Unassembled WGS sequence"/>
</dbReference>
<evidence type="ECO:0000256" key="2">
    <source>
        <dbReference type="ARBA" id="ARBA00022603"/>
    </source>
</evidence>
<dbReference type="PANTHER" id="PTHR12189">
    <property type="entry name" value="MRNA GUANINE-7- METHYLTRANSFERASE"/>
    <property type="match status" value="1"/>
</dbReference>
<dbReference type="EMBL" id="JARAKH010000039">
    <property type="protein sequence ID" value="KAK8382674.1"/>
    <property type="molecule type" value="Genomic_DNA"/>
</dbReference>
<feature type="binding site" evidence="11">
    <location>
        <position position="218"/>
    </location>
    <ligand>
        <name>S-adenosyl-L-methionine</name>
        <dbReference type="ChEBI" id="CHEBI:59789"/>
    </ligand>
</feature>
<evidence type="ECO:0000256" key="4">
    <source>
        <dbReference type="ARBA" id="ARBA00022679"/>
    </source>
</evidence>
<feature type="binding site" evidence="12">
    <location>
        <begin position="109"/>
        <end position="110"/>
    </location>
    <ligand>
        <name>mRNA</name>
        <dbReference type="ChEBI" id="CHEBI:33699"/>
    </ligand>
</feature>
<dbReference type="InterPro" id="IPR029063">
    <property type="entry name" value="SAM-dependent_MTases_sf"/>
</dbReference>
<dbReference type="GO" id="GO:0005634">
    <property type="term" value="C:nucleus"/>
    <property type="evidence" value="ECO:0007669"/>
    <property type="project" value="UniProtKB-SubCell"/>
</dbReference>
<feature type="site" description="mRNA cap binding" evidence="12">
    <location>
        <position position="222"/>
    </location>
</feature>
<evidence type="ECO:0000256" key="10">
    <source>
        <dbReference type="PIRNR" id="PIRNR028762"/>
    </source>
</evidence>
<evidence type="ECO:0000256" key="3">
    <source>
        <dbReference type="ARBA" id="ARBA00022664"/>
    </source>
</evidence>
<evidence type="ECO:0000256" key="7">
    <source>
        <dbReference type="ARBA" id="ARBA00023042"/>
    </source>
</evidence>
<dbReference type="CDD" id="cd02440">
    <property type="entry name" value="AdoMet_MTases"/>
    <property type="match status" value="1"/>
</dbReference>
<evidence type="ECO:0000256" key="6">
    <source>
        <dbReference type="ARBA" id="ARBA00022884"/>
    </source>
</evidence>
<keyword evidence="3 10" id="KW-0507">mRNA processing</keyword>
<dbReference type="GO" id="GO:0003723">
    <property type="term" value="F:RNA binding"/>
    <property type="evidence" value="ECO:0007669"/>
    <property type="project" value="UniProtKB-KW"/>
</dbReference>
<protein>
    <recommendedName>
        <fullName evidence="10">mRNA cap guanine-N(7) methyltransferase</fullName>
        <ecNumber evidence="10">2.1.1.56</ecNumber>
    </recommendedName>
    <alternativeName>
        <fullName evidence="10">mRNA (guanine-N(7))-methyltransferase</fullName>
    </alternativeName>
    <alternativeName>
        <fullName evidence="10">mRNA cap methyltransferase</fullName>
    </alternativeName>
</protein>
<evidence type="ECO:0000256" key="5">
    <source>
        <dbReference type="ARBA" id="ARBA00022691"/>
    </source>
</evidence>
<feature type="domain" description="MRNA cap 0 methyltransferase" evidence="13">
    <location>
        <begin position="100"/>
        <end position="409"/>
    </location>
</feature>
<comment type="similarity">
    <text evidence="10">Belongs to the class I-like SAM-binding methyltransferase superfamily. mRNA cap 0 methyltransferase family.</text>
</comment>
<dbReference type="SUPFAM" id="SSF53335">
    <property type="entry name" value="S-adenosyl-L-methionine-dependent methyltransferases"/>
    <property type="match status" value="1"/>
</dbReference>
<feature type="binding site" evidence="11">
    <location>
        <position position="223"/>
    </location>
    <ligand>
        <name>S-adenosyl-L-methionine</name>
        <dbReference type="ChEBI" id="CHEBI:59789"/>
    </ligand>
</feature>
<dbReference type="AlphaFoldDB" id="A0AAW0T5Z5"/>
<feature type="site" description="mRNA cap binding" evidence="12">
    <location>
        <position position="174"/>
    </location>
</feature>
<dbReference type="InterPro" id="IPR016899">
    <property type="entry name" value="mRNA_G-N7_MeTrfase_euk"/>
</dbReference>
<dbReference type="EC" id="2.1.1.56" evidence="10"/>
<feature type="site" description="mRNA cap binding" evidence="12">
    <location>
        <position position="401"/>
    </location>
</feature>
<evidence type="ECO:0000256" key="1">
    <source>
        <dbReference type="ARBA" id="ARBA00004123"/>
    </source>
</evidence>
<dbReference type="GO" id="GO:0004482">
    <property type="term" value="F:mRNA 5'-cap (guanine-N7-)-methyltransferase activity"/>
    <property type="evidence" value="ECO:0007669"/>
    <property type="project" value="UniProtKB-EC"/>
</dbReference>
<evidence type="ECO:0000256" key="8">
    <source>
        <dbReference type="ARBA" id="ARBA00023242"/>
    </source>
</evidence>
<feature type="site" description="mRNA cap binding" evidence="12">
    <location>
        <position position="306"/>
    </location>
</feature>
<comment type="subcellular location">
    <subcellularLocation>
        <location evidence="1 10">Nucleus</location>
    </subcellularLocation>
</comment>
<keyword evidence="6 10" id="KW-0694">RNA-binding</keyword>
<dbReference type="Gene3D" id="3.40.50.150">
    <property type="entry name" value="Vaccinia Virus protein VP39"/>
    <property type="match status" value="1"/>
</dbReference>
<feature type="site" description="mRNA cap binding" evidence="12">
    <location>
        <position position="143"/>
    </location>
</feature>
<keyword evidence="5 10" id="KW-0949">S-adenosyl-L-methionine</keyword>
<keyword evidence="7 10" id="KW-0506">mRNA capping</keyword>
<gene>
    <name evidence="14" type="ORF">O3P69_015476</name>
</gene>
<comment type="caution">
    <text evidence="14">The sequence shown here is derived from an EMBL/GenBank/DDBJ whole genome shotgun (WGS) entry which is preliminary data.</text>
</comment>
<organism evidence="14 15">
    <name type="scientific">Scylla paramamosain</name>
    <name type="common">Mud crab</name>
    <dbReference type="NCBI Taxonomy" id="85552"/>
    <lineage>
        <taxon>Eukaryota</taxon>
        <taxon>Metazoa</taxon>
        <taxon>Ecdysozoa</taxon>
        <taxon>Arthropoda</taxon>
        <taxon>Crustacea</taxon>
        <taxon>Multicrustacea</taxon>
        <taxon>Malacostraca</taxon>
        <taxon>Eumalacostraca</taxon>
        <taxon>Eucarida</taxon>
        <taxon>Decapoda</taxon>
        <taxon>Pleocyemata</taxon>
        <taxon>Brachyura</taxon>
        <taxon>Eubrachyura</taxon>
        <taxon>Portunoidea</taxon>
        <taxon>Portunidae</taxon>
        <taxon>Portuninae</taxon>
        <taxon>Scylla</taxon>
    </lineage>
</organism>
<keyword evidence="4 10" id="KW-0808">Transferase</keyword>
<keyword evidence="15" id="KW-1185">Reference proteome</keyword>
<keyword evidence="8 10" id="KW-0539">Nucleus</keyword>
<feature type="binding site" evidence="11">
    <location>
        <position position="162"/>
    </location>
    <ligand>
        <name>S-adenosyl-L-methionine</name>
        <dbReference type="ChEBI" id="CHEBI:59789"/>
    </ligand>
</feature>
<evidence type="ECO:0000256" key="11">
    <source>
        <dbReference type="PIRSR" id="PIRSR028762-1"/>
    </source>
</evidence>
<dbReference type="InterPro" id="IPR004971">
    <property type="entry name" value="mRNA_G-N7_MeTrfase_dom"/>
</dbReference>
<proteinExistence type="inferred from homology"/>
<name>A0AAW0T5Z5_SCYPA</name>
<evidence type="ECO:0000313" key="14">
    <source>
        <dbReference type="EMBL" id="KAK8382674.1"/>
    </source>
</evidence>